<dbReference type="EMBL" id="FNEN01000014">
    <property type="protein sequence ID" value="SDJ08248.1"/>
    <property type="molecule type" value="Genomic_DNA"/>
</dbReference>
<keyword evidence="7" id="KW-1185">Reference proteome</keyword>
<dbReference type="OrthoDB" id="8075495at2"/>
<gene>
    <name evidence="6" type="ORF">SAMN04488123_11414</name>
</gene>
<evidence type="ECO:0000313" key="6">
    <source>
        <dbReference type="EMBL" id="SDJ08248.1"/>
    </source>
</evidence>
<accession>A0A1G8QU83</accession>
<keyword evidence="2 5" id="KW-0812">Transmembrane</keyword>
<dbReference type="AlphaFoldDB" id="A0A1G8QU83"/>
<comment type="subcellular location">
    <subcellularLocation>
        <location evidence="1">Membrane</location>
        <topology evidence="1">Multi-pass membrane protein</topology>
    </subcellularLocation>
</comment>
<keyword evidence="3 5" id="KW-1133">Transmembrane helix</keyword>
<evidence type="ECO:0000256" key="1">
    <source>
        <dbReference type="ARBA" id="ARBA00004141"/>
    </source>
</evidence>
<feature type="transmembrane region" description="Helical" evidence="5">
    <location>
        <begin position="244"/>
        <end position="263"/>
    </location>
</feature>
<name>A0A1G8QU83_9BACI</name>
<dbReference type="PANTHER" id="PTHR33514:SF13">
    <property type="entry name" value="PROTEIN ABCI12, CHLOROPLASTIC"/>
    <property type="match status" value="1"/>
</dbReference>
<evidence type="ECO:0000256" key="5">
    <source>
        <dbReference type="SAM" id="Phobius"/>
    </source>
</evidence>
<sequence>MLQNIVIGQYIPVDSPLHRLDSRAKILCLLALAVIVFLANEFWSYTALVTTVILFVVLSRVPLKFFLKGLLPIFILIIFTFFLHAFFTNEGAVLFSVLGFSVYSGGIEQGVYISVRIGSLVVFASLLTLTTTPIDLTDGFESFLRPFKRFGLPAHEMALMMSISIRLIPTLLLEADRILKAQAARGADFAKGSLRTRLETLTAFIIPLFVRSFKRAEDMATAMDARGYRGGEGRTKLRVLKWRARDTIACIIVAGVGVVLALLRDF</sequence>
<feature type="transmembrane region" description="Helical" evidence="5">
    <location>
        <begin position="70"/>
        <end position="87"/>
    </location>
</feature>
<evidence type="ECO:0000256" key="4">
    <source>
        <dbReference type="ARBA" id="ARBA00023136"/>
    </source>
</evidence>
<organism evidence="6 7">
    <name type="scientific">Natribacillus halophilus</name>
    <dbReference type="NCBI Taxonomy" id="549003"/>
    <lineage>
        <taxon>Bacteria</taxon>
        <taxon>Bacillati</taxon>
        <taxon>Bacillota</taxon>
        <taxon>Bacilli</taxon>
        <taxon>Bacillales</taxon>
        <taxon>Bacillaceae</taxon>
        <taxon>Natribacillus</taxon>
    </lineage>
</organism>
<evidence type="ECO:0000256" key="2">
    <source>
        <dbReference type="ARBA" id="ARBA00022692"/>
    </source>
</evidence>
<evidence type="ECO:0000313" key="7">
    <source>
        <dbReference type="Proteomes" id="UP000198853"/>
    </source>
</evidence>
<keyword evidence="4 5" id="KW-0472">Membrane</keyword>
<dbReference type="PANTHER" id="PTHR33514">
    <property type="entry name" value="PROTEIN ABCI12, CHLOROPLASTIC"/>
    <property type="match status" value="1"/>
</dbReference>
<dbReference type="Pfam" id="PF02361">
    <property type="entry name" value="CbiQ"/>
    <property type="match status" value="1"/>
</dbReference>
<dbReference type="GO" id="GO:0005886">
    <property type="term" value="C:plasma membrane"/>
    <property type="evidence" value="ECO:0007669"/>
    <property type="project" value="TreeGrafter"/>
</dbReference>
<dbReference type="RefSeq" id="WP_090399272.1">
    <property type="nucleotide sequence ID" value="NZ_FNEN01000014.1"/>
</dbReference>
<dbReference type="Proteomes" id="UP000198853">
    <property type="component" value="Unassembled WGS sequence"/>
</dbReference>
<proteinExistence type="predicted"/>
<reference evidence="6 7" key="1">
    <citation type="submission" date="2016-10" db="EMBL/GenBank/DDBJ databases">
        <authorList>
            <person name="de Groot N.N."/>
        </authorList>
    </citation>
    <scope>NUCLEOTIDE SEQUENCE [LARGE SCALE GENOMIC DNA]</scope>
    <source>
        <strain evidence="6 7">DSM 21771</strain>
    </source>
</reference>
<protein>
    <submittedName>
        <fullName evidence="6">Energy-coupling factor transport system permease protein</fullName>
    </submittedName>
</protein>
<dbReference type="InterPro" id="IPR003339">
    <property type="entry name" value="ABC/ECF_trnsptr_transmembrane"/>
</dbReference>
<dbReference type="CDD" id="cd16914">
    <property type="entry name" value="EcfT"/>
    <property type="match status" value="1"/>
</dbReference>
<evidence type="ECO:0000256" key="3">
    <source>
        <dbReference type="ARBA" id="ARBA00022989"/>
    </source>
</evidence>
<feature type="transmembrane region" description="Helical" evidence="5">
    <location>
        <begin position="45"/>
        <end position="63"/>
    </location>
</feature>